<dbReference type="SUPFAM" id="SSF55729">
    <property type="entry name" value="Acyl-CoA N-acyltransferases (Nat)"/>
    <property type="match status" value="1"/>
</dbReference>
<organism evidence="2 3">
    <name type="scientific">Bacillus spongiae</name>
    <dbReference type="NCBI Taxonomy" id="2683610"/>
    <lineage>
        <taxon>Bacteria</taxon>
        <taxon>Bacillati</taxon>
        <taxon>Bacillota</taxon>
        <taxon>Bacilli</taxon>
        <taxon>Bacillales</taxon>
        <taxon>Bacillaceae</taxon>
        <taxon>Bacillus</taxon>
    </lineage>
</organism>
<dbReference type="InterPro" id="IPR000182">
    <property type="entry name" value="GNAT_dom"/>
</dbReference>
<dbReference type="InterPro" id="IPR016181">
    <property type="entry name" value="Acyl_CoA_acyltransferase"/>
</dbReference>
<sequence length="182" mass="21370">MTNKEFPIIETERLYLRAAAKDDAKDMLIYLSDAEVVNHMGLEPFKTIEDVWDEINWYNSIYNEGTGIRWVITLKDEGRVIGSCGFLNRQMKHYRAEVGYEMNRDYWGRGIAGEALNAVLRYGYTHFSLERIEALIEPANISSQKLVEKQGFIREGLLRHYEYTRGKFDDLYMYSIIKAEFK</sequence>
<dbReference type="GO" id="GO:0016740">
    <property type="term" value="F:transferase activity"/>
    <property type="evidence" value="ECO:0007669"/>
    <property type="project" value="UniProtKB-KW"/>
</dbReference>
<name>A0ABU8HAZ2_9BACI</name>
<evidence type="ECO:0000313" key="3">
    <source>
        <dbReference type="Proteomes" id="UP001312865"/>
    </source>
</evidence>
<dbReference type="RefSeq" id="WP_336586009.1">
    <property type="nucleotide sequence ID" value="NZ_JBBAXC010000003.1"/>
</dbReference>
<protein>
    <submittedName>
        <fullName evidence="2">GNAT family protein</fullName>
        <ecNumber evidence="2">2.-.-.-</ecNumber>
    </submittedName>
</protein>
<reference evidence="2 3" key="1">
    <citation type="journal article" date="2018" name="J. Microbiol.">
        <title>Bacillus spongiae sp. nov., isolated from sponge of Jeju Island.</title>
        <authorList>
            <person name="Lee G.E."/>
            <person name="Im W.T."/>
            <person name="Park J.S."/>
        </authorList>
    </citation>
    <scope>NUCLEOTIDE SEQUENCE [LARGE SCALE GENOMIC DNA]</scope>
    <source>
        <strain evidence="2 3">135PIL107-10</strain>
    </source>
</reference>
<dbReference type="EC" id="2.-.-.-" evidence="2"/>
<dbReference type="CDD" id="cd04301">
    <property type="entry name" value="NAT_SF"/>
    <property type="match status" value="1"/>
</dbReference>
<dbReference type="EMBL" id="JBBAXC010000003">
    <property type="protein sequence ID" value="MEI5906327.1"/>
    <property type="molecule type" value="Genomic_DNA"/>
</dbReference>
<gene>
    <name evidence="2" type="ORF">WAK64_04575</name>
</gene>
<dbReference type="PROSITE" id="PS51186">
    <property type="entry name" value="GNAT"/>
    <property type="match status" value="1"/>
</dbReference>
<keyword evidence="3" id="KW-1185">Reference proteome</keyword>
<accession>A0ABU8HAZ2</accession>
<dbReference type="Gene3D" id="3.40.630.30">
    <property type="match status" value="1"/>
</dbReference>
<feature type="domain" description="N-acetyltransferase" evidence="1">
    <location>
        <begin position="29"/>
        <end position="178"/>
    </location>
</feature>
<comment type="caution">
    <text evidence="2">The sequence shown here is derived from an EMBL/GenBank/DDBJ whole genome shotgun (WGS) entry which is preliminary data.</text>
</comment>
<dbReference type="PANTHER" id="PTHR43792">
    <property type="entry name" value="GNAT FAMILY, PUTATIVE (AFU_ORTHOLOGUE AFUA_3G00765)-RELATED-RELATED"/>
    <property type="match status" value="1"/>
</dbReference>
<evidence type="ECO:0000259" key="1">
    <source>
        <dbReference type="PROSITE" id="PS51186"/>
    </source>
</evidence>
<dbReference type="Pfam" id="PF13302">
    <property type="entry name" value="Acetyltransf_3"/>
    <property type="match status" value="1"/>
</dbReference>
<dbReference type="PANTHER" id="PTHR43792:SF9">
    <property type="entry name" value="RIBOSOMAL-PROTEIN-ALANINE ACETYLTRANSFERASE"/>
    <property type="match status" value="1"/>
</dbReference>
<dbReference type="Proteomes" id="UP001312865">
    <property type="component" value="Unassembled WGS sequence"/>
</dbReference>
<proteinExistence type="predicted"/>
<evidence type="ECO:0000313" key="2">
    <source>
        <dbReference type="EMBL" id="MEI5906327.1"/>
    </source>
</evidence>
<dbReference type="InterPro" id="IPR051531">
    <property type="entry name" value="N-acetyltransferase"/>
</dbReference>
<keyword evidence="2" id="KW-0808">Transferase</keyword>